<dbReference type="HAMAP" id="MF_00631">
    <property type="entry name" value="CrgA"/>
    <property type="match status" value="1"/>
</dbReference>
<evidence type="ECO:0000256" key="4">
    <source>
        <dbReference type="ARBA" id="ARBA00022989"/>
    </source>
</evidence>
<dbReference type="OrthoDB" id="5189646at2"/>
<dbReference type="Proteomes" id="UP000271573">
    <property type="component" value="Chromosome"/>
</dbReference>
<evidence type="ECO:0000313" key="8">
    <source>
        <dbReference type="EMBL" id="BBH17357.1"/>
    </source>
</evidence>
<proteinExistence type="inferred from homology"/>
<dbReference type="AlphaFoldDB" id="A0A3G9IEL6"/>
<keyword evidence="4 7" id="KW-1133">Transmembrane helix</keyword>
<dbReference type="Pfam" id="PF06781">
    <property type="entry name" value="CrgA"/>
    <property type="match status" value="2"/>
</dbReference>
<comment type="function">
    <text evidence="7">Involved in cell division.</text>
</comment>
<evidence type="ECO:0000256" key="5">
    <source>
        <dbReference type="ARBA" id="ARBA00023136"/>
    </source>
</evidence>
<evidence type="ECO:0000256" key="3">
    <source>
        <dbReference type="ARBA" id="ARBA00022692"/>
    </source>
</evidence>
<dbReference type="InterPro" id="IPR009619">
    <property type="entry name" value="CrgA"/>
</dbReference>
<name>A0A3G9IEL6_9ACTN</name>
<feature type="transmembrane region" description="Helical" evidence="7">
    <location>
        <begin position="21"/>
        <end position="42"/>
    </location>
</feature>
<sequence length="156" mass="17596">MVKAKRSDLALGGTGEPIFTVRFMAALALVVLGLAWVLYYYFGVHPSHNANAVNPPFRGIQPLKWLKDWNYLIGFGLFFLGLIITADKSTPLGRNRGVVVSMLSCFLCALVWICVFYIFNGTHLDKVWVFNDLGQKNLFVGFGFLICGFFFATRWE</sequence>
<accession>A0A3G9IEL6</accession>
<feature type="transmembrane region" description="Helical" evidence="7">
    <location>
        <begin position="69"/>
        <end position="86"/>
    </location>
</feature>
<protein>
    <recommendedName>
        <fullName evidence="7">Cell division protein CrgA</fullName>
    </recommendedName>
</protein>
<evidence type="ECO:0000256" key="6">
    <source>
        <dbReference type="ARBA" id="ARBA00023306"/>
    </source>
</evidence>
<evidence type="ECO:0000313" key="9">
    <source>
        <dbReference type="Proteomes" id="UP000271573"/>
    </source>
</evidence>
<keyword evidence="3 7" id="KW-0812">Transmembrane</keyword>
<dbReference type="RefSeq" id="WP_125568451.1">
    <property type="nucleotide sequence ID" value="NZ_AP019307.1"/>
</dbReference>
<keyword evidence="5 7" id="KW-0472">Membrane</keyword>
<comment type="caution">
    <text evidence="7">Lacks conserved residue(s) required for the propagation of feature annotation.</text>
</comment>
<comment type="similarity">
    <text evidence="7">Belongs to the CrgA family.</text>
</comment>
<keyword evidence="1 7" id="KW-1003">Cell membrane</keyword>
<keyword evidence="6 7" id="KW-0131">Cell cycle</keyword>
<evidence type="ECO:0000256" key="2">
    <source>
        <dbReference type="ARBA" id="ARBA00022618"/>
    </source>
</evidence>
<comment type="subcellular location">
    <subcellularLocation>
        <location evidence="7">Cell membrane</location>
        <topology evidence="7">Multi-pass membrane protein</topology>
    </subcellularLocation>
</comment>
<feature type="transmembrane region" description="Helical" evidence="7">
    <location>
        <begin position="98"/>
        <end position="118"/>
    </location>
</feature>
<evidence type="ECO:0000256" key="7">
    <source>
        <dbReference type="HAMAP-Rule" id="MF_00631"/>
    </source>
</evidence>
<dbReference type="EMBL" id="AP019307">
    <property type="protein sequence ID" value="BBH17357.1"/>
    <property type="molecule type" value="Genomic_DNA"/>
</dbReference>
<dbReference type="GO" id="GO:0051301">
    <property type="term" value="P:cell division"/>
    <property type="evidence" value="ECO:0007669"/>
    <property type="project" value="UniProtKB-UniRule"/>
</dbReference>
<keyword evidence="9" id="KW-1185">Reference proteome</keyword>
<dbReference type="KEGG" id="nbe:Back2_16440"/>
<gene>
    <name evidence="7" type="primary">crgA</name>
    <name evidence="8" type="ORF">Back2_16440</name>
</gene>
<evidence type="ECO:0000256" key="1">
    <source>
        <dbReference type="ARBA" id="ARBA00022475"/>
    </source>
</evidence>
<organism evidence="8 9">
    <name type="scientific">Nocardioides baekrokdamisoli</name>
    <dbReference type="NCBI Taxonomy" id="1804624"/>
    <lineage>
        <taxon>Bacteria</taxon>
        <taxon>Bacillati</taxon>
        <taxon>Actinomycetota</taxon>
        <taxon>Actinomycetes</taxon>
        <taxon>Propionibacteriales</taxon>
        <taxon>Nocardioidaceae</taxon>
        <taxon>Nocardioides</taxon>
    </lineage>
</organism>
<reference evidence="8 9" key="1">
    <citation type="submission" date="2018-11" db="EMBL/GenBank/DDBJ databases">
        <title>Complete genome sequence of Nocardioides baekrokdamisoli strain KCTC 39748.</title>
        <authorList>
            <person name="Kang S.W."/>
            <person name="Lee K.C."/>
            <person name="Kim K.K."/>
            <person name="Kim J.S."/>
            <person name="Kim D.S."/>
            <person name="Ko S.H."/>
            <person name="Yang S.H."/>
            <person name="Shin Y.K."/>
            <person name="Lee J.S."/>
        </authorList>
    </citation>
    <scope>NUCLEOTIDE SEQUENCE [LARGE SCALE GENOMIC DNA]</scope>
    <source>
        <strain evidence="8 9">KCTC 39748</strain>
    </source>
</reference>
<dbReference type="GO" id="GO:0005886">
    <property type="term" value="C:plasma membrane"/>
    <property type="evidence" value="ECO:0007669"/>
    <property type="project" value="UniProtKB-SubCell"/>
</dbReference>
<keyword evidence="2 7" id="KW-0132">Cell division</keyword>
<feature type="transmembrane region" description="Helical" evidence="7">
    <location>
        <begin position="138"/>
        <end position="155"/>
    </location>
</feature>